<proteinExistence type="predicted"/>
<dbReference type="AlphaFoldDB" id="A6G2J3"/>
<evidence type="ECO:0000313" key="2">
    <source>
        <dbReference type="EMBL" id="EDM79930.1"/>
    </source>
</evidence>
<evidence type="ECO:0000256" key="1">
    <source>
        <dbReference type="SAM" id="MobiDB-lite"/>
    </source>
</evidence>
<dbReference type="Pfam" id="PF04820">
    <property type="entry name" value="Trp_halogenase"/>
    <property type="match status" value="1"/>
</dbReference>
<reference evidence="2 3" key="1">
    <citation type="submission" date="2007-06" db="EMBL/GenBank/DDBJ databases">
        <authorList>
            <person name="Shimkets L."/>
            <person name="Ferriera S."/>
            <person name="Johnson J."/>
            <person name="Kravitz S."/>
            <person name="Beeson K."/>
            <person name="Sutton G."/>
            <person name="Rogers Y.-H."/>
            <person name="Friedman R."/>
            <person name="Frazier M."/>
            <person name="Venter J.C."/>
        </authorList>
    </citation>
    <scope>NUCLEOTIDE SEQUENCE [LARGE SCALE GENOMIC DNA]</scope>
    <source>
        <strain evidence="2 3">SIR-1</strain>
    </source>
</reference>
<dbReference type="Gene3D" id="3.50.50.60">
    <property type="entry name" value="FAD/NAD(P)-binding domain"/>
    <property type="match status" value="1"/>
</dbReference>
<dbReference type="OrthoDB" id="7178350at2"/>
<dbReference type="InterPro" id="IPR036188">
    <property type="entry name" value="FAD/NAD-bd_sf"/>
</dbReference>
<name>A6G2J3_9BACT</name>
<evidence type="ECO:0000313" key="3">
    <source>
        <dbReference type="Proteomes" id="UP000005801"/>
    </source>
</evidence>
<dbReference type="eggNOG" id="COG0665">
    <property type="taxonomic scope" value="Bacteria"/>
</dbReference>
<dbReference type="Proteomes" id="UP000005801">
    <property type="component" value="Unassembled WGS sequence"/>
</dbReference>
<dbReference type="InterPro" id="IPR006905">
    <property type="entry name" value="Flavin_halogenase"/>
</dbReference>
<dbReference type="EMBL" id="ABCS01000015">
    <property type="protein sequence ID" value="EDM79930.1"/>
    <property type="molecule type" value="Genomic_DNA"/>
</dbReference>
<sequence length="212" mass="23798">MVIVELAYVLGGIEALRREGEGEGEARTYLEFANESLGAHWDYLRWFLAVHYKFNQRRDSAFWRAARAEVDVSGLEQAIARFQSQGPWLAEGGQAFAVGDPAFGYSGLMTMLLGQRVESPVGAAPKTKLSQAQWRERIERQRTALRYAVDQPTAWALLEARPELLREFEEHPSSWCRADAERVEVIAADPRRVRPKSGMPGGRVGSLHRAGD</sequence>
<organism evidence="2 3">
    <name type="scientific">Plesiocystis pacifica SIR-1</name>
    <dbReference type="NCBI Taxonomy" id="391625"/>
    <lineage>
        <taxon>Bacteria</taxon>
        <taxon>Pseudomonadati</taxon>
        <taxon>Myxococcota</taxon>
        <taxon>Polyangia</taxon>
        <taxon>Nannocystales</taxon>
        <taxon>Nannocystaceae</taxon>
        <taxon>Plesiocystis</taxon>
    </lineage>
</organism>
<comment type="caution">
    <text evidence="2">The sequence shown here is derived from an EMBL/GenBank/DDBJ whole genome shotgun (WGS) entry which is preliminary data.</text>
</comment>
<protein>
    <submittedName>
        <fullName evidence="2">Uncharacterized protein</fullName>
    </submittedName>
</protein>
<dbReference type="GO" id="GO:0004497">
    <property type="term" value="F:monooxygenase activity"/>
    <property type="evidence" value="ECO:0007669"/>
    <property type="project" value="InterPro"/>
</dbReference>
<dbReference type="STRING" id="391625.PPSIR1_22851"/>
<keyword evidence="3" id="KW-1185">Reference proteome</keyword>
<feature type="region of interest" description="Disordered" evidence="1">
    <location>
        <begin position="191"/>
        <end position="212"/>
    </location>
</feature>
<gene>
    <name evidence="2" type="ORF">PPSIR1_22851</name>
</gene>
<accession>A6G2J3</accession>